<dbReference type="Proteomes" id="UP000011688">
    <property type="component" value="Unassembled WGS sequence"/>
</dbReference>
<dbReference type="OrthoDB" id="204556at2157"/>
<evidence type="ECO:0000313" key="1">
    <source>
        <dbReference type="EMBL" id="ELY57326.1"/>
    </source>
</evidence>
<evidence type="ECO:0008006" key="3">
    <source>
        <dbReference type="Google" id="ProtNLM"/>
    </source>
</evidence>
<dbReference type="RefSeq" id="WP_005556156.1">
    <property type="nucleotide sequence ID" value="NZ_AOIB01000024.1"/>
</dbReference>
<name>L9X7A2_9EURY</name>
<accession>L9X7A2</accession>
<sequence>MERIPDLERRRLLQTAAGALVVGAAGCADTEDGDSHPQLEELDMDALRETVAEQSEAPDGSVTLGVGFADEQLPMTSELYEPNPDAEIGDTEQYDTQALEDVDLVADPVEELPTLDTDEITLYALDLAPGETRTMSLVVRGDEDVAFDAHQPEGEPYDIDSGLVLNCYCIDEVWNAPAEGTWVRVIEVGLEEDLDDPESGAMVYGVFDGEE</sequence>
<dbReference type="AlphaFoldDB" id="L9X7A2"/>
<protein>
    <recommendedName>
        <fullName evidence="3">Lipoprotein</fullName>
    </recommendedName>
</protein>
<keyword evidence="2" id="KW-1185">Reference proteome</keyword>
<dbReference type="EMBL" id="AOIB01000024">
    <property type="protein sequence ID" value="ELY57326.1"/>
    <property type="molecule type" value="Genomic_DNA"/>
</dbReference>
<proteinExistence type="predicted"/>
<reference evidence="1 2" key="1">
    <citation type="journal article" date="2014" name="PLoS Genet.">
        <title>Phylogenetically driven sequencing of extremely halophilic archaea reveals strategies for static and dynamic osmo-response.</title>
        <authorList>
            <person name="Becker E.A."/>
            <person name="Seitzer P.M."/>
            <person name="Tritt A."/>
            <person name="Larsen D."/>
            <person name="Krusor M."/>
            <person name="Yao A.I."/>
            <person name="Wu D."/>
            <person name="Madern D."/>
            <person name="Eisen J.A."/>
            <person name="Darling A.E."/>
            <person name="Facciotti M.T."/>
        </authorList>
    </citation>
    <scope>NUCLEOTIDE SEQUENCE [LARGE SCALE GENOMIC DNA]</scope>
    <source>
        <strain evidence="1 2">DSM 10524</strain>
    </source>
</reference>
<evidence type="ECO:0000313" key="2">
    <source>
        <dbReference type="Proteomes" id="UP000011688"/>
    </source>
</evidence>
<comment type="caution">
    <text evidence="1">The sequence shown here is derived from an EMBL/GenBank/DDBJ whole genome shotgun (WGS) entry which is preliminary data.</text>
</comment>
<dbReference type="eggNOG" id="arCOG11189">
    <property type="taxonomic scope" value="Archaea"/>
</dbReference>
<dbReference type="PROSITE" id="PS51257">
    <property type="entry name" value="PROKAR_LIPOPROTEIN"/>
    <property type="match status" value="1"/>
</dbReference>
<gene>
    <name evidence="1" type="ORF">C491_11089</name>
</gene>
<organism evidence="1 2">
    <name type="scientific">Natronococcus amylolyticus DSM 10524</name>
    <dbReference type="NCBI Taxonomy" id="1227497"/>
    <lineage>
        <taxon>Archaea</taxon>
        <taxon>Methanobacteriati</taxon>
        <taxon>Methanobacteriota</taxon>
        <taxon>Stenosarchaea group</taxon>
        <taxon>Halobacteria</taxon>
        <taxon>Halobacteriales</taxon>
        <taxon>Natrialbaceae</taxon>
        <taxon>Natronococcus</taxon>
    </lineage>
</organism>